<comment type="caution">
    <text evidence="1">The sequence shown here is derived from an EMBL/GenBank/DDBJ whole genome shotgun (WGS) entry which is preliminary data.</text>
</comment>
<evidence type="ECO:0000313" key="1">
    <source>
        <dbReference type="EMBL" id="KAJ9662151.1"/>
    </source>
</evidence>
<organism evidence="1 2">
    <name type="scientific">Neophaeococcomyces mojaviensis</name>
    <dbReference type="NCBI Taxonomy" id="3383035"/>
    <lineage>
        <taxon>Eukaryota</taxon>
        <taxon>Fungi</taxon>
        <taxon>Dikarya</taxon>
        <taxon>Ascomycota</taxon>
        <taxon>Pezizomycotina</taxon>
        <taxon>Eurotiomycetes</taxon>
        <taxon>Chaetothyriomycetidae</taxon>
        <taxon>Chaetothyriales</taxon>
        <taxon>Chaetothyriales incertae sedis</taxon>
        <taxon>Neophaeococcomyces</taxon>
    </lineage>
</organism>
<dbReference type="EMBL" id="JAPDRQ010000017">
    <property type="protein sequence ID" value="KAJ9662151.1"/>
    <property type="molecule type" value="Genomic_DNA"/>
</dbReference>
<name>A0ACC3AGQ8_9EURO</name>
<accession>A0ACC3AGQ8</accession>
<gene>
    <name evidence="1" type="ORF">H2198_001502</name>
</gene>
<protein>
    <submittedName>
        <fullName evidence="1">Uncharacterized protein</fullName>
    </submittedName>
</protein>
<dbReference type="Proteomes" id="UP001172386">
    <property type="component" value="Unassembled WGS sequence"/>
</dbReference>
<proteinExistence type="predicted"/>
<keyword evidence="2" id="KW-1185">Reference proteome</keyword>
<evidence type="ECO:0000313" key="2">
    <source>
        <dbReference type="Proteomes" id="UP001172386"/>
    </source>
</evidence>
<reference evidence="1" key="1">
    <citation type="submission" date="2022-10" db="EMBL/GenBank/DDBJ databases">
        <title>Culturing micro-colonial fungi from biological soil crusts in the Mojave desert and describing Neophaeococcomyces mojavensis, and introducing the new genera and species Taxawa tesnikishii.</title>
        <authorList>
            <person name="Kurbessoian T."/>
            <person name="Stajich J.E."/>
        </authorList>
    </citation>
    <scope>NUCLEOTIDE SEQUENCE</scope>
    <source>
        <strain evidence="1">JES_112</strain>
    </source>
</reference>
<sequence>MPAQKSCSLLVIAKLSIGHAQAMQSGLKVLTIHGQGLQGLSIISIIDELCSRIAHQNRLARCLAPCEFYDVICGTGIGAFIAVLLGRYCLDISRCKQVYMDLTEFIGEKKQMRFSNTSNAHTEKEHIQEFMEMLIRDEGWSDKMDISVSGNKSRCQHVFIVQHRSSSVNGAKELIFHSDTSKVPESCSLSVVSPSTPSSISAAVAASVTHGIEEWHTDIRSPSDRKLVQIHGVVLAAIEDILRCDQSESHISFLVNVGPSRPNSVGSLFSRKGPISPRKWVADKTSPIKSVVMWPMKQTKKTLSRFDSSSQQNFVIAHPTSFRPRERTVSLPATSWVLQPRSNLQGELASPTDQAERIAMAKEHMQILVELASEKLFFDFTTMARTTMDEASDMVDLRETRSAIKALIDSLDKNGKLAEAARQFGVISQKK</sequence>